<protein>
    <submittedName>
        <fullName evidence="2">Uncharacterized protein</fullName>
    </submittedName>
</protein>
<feature type="transmembrane region" description="Helical" evidence="1">
    <location>
        <begin position="117"/>
        <end position="137"/>
    </location>
</feature>
<accession>A0A1V5SCE1</accession>
<name>A0A1V5SCE1_9BACT</name>
<keyword evidence="1" id="KW-1133">Transmembrane helix</keyword>
<organism evidence="2">
    <name type="scientific">candidate division WS2 bacterium ADurb.Bin280</name>
    <dbReference type="NCBI Taxonomy" id="1852829"/>
    <lineage>
        <taxon>Bacteria</taxon>
        <taxon>candidate division WS2</taxon>
    </lineage>
</organism>
<gene>
    <name evidence="2" type="ORF">BWY43_00612</name>
</gene>
<feature type="transmembrane region" description="Helical" evidence="1">
    <location>
        <begin position="51"/>
        <end position="72"/>
    </location>
</feature>
<sequence>MLKNFKTRQIAWPLAIFLLTFPSGTLAFCPVCTVAVGAGLGLSRYLKIDDLISGVWIGAVLMSASLWFAGYLKKKKLNALYAPLFALALYAFTFVPLKLYGVIGHAGNSLYKIDKLIIGTIIGTIAFPIAASIHVSLKKRKGKSYFPFQSVAIPVALLLIISIIIYLVIK</sequence>
<dbReference type="Proteomes" id="UP000485367">
    <property type="component" value="Unassembled WGS sequence"/>
</dbReference>
<evidence type="ECO:0000256" key="1">
    <source>
        <dbReference type="SAM" id="Phobius"/>
    </source>
</evidence>
<feature type="transmembrane region" description="Helical" evidence="1">
    <location>
        <begin position="79"/>
        <end position="97"/>
    </location>
</feature>
<evidence type="ECO:0000313" key="2">
    <source>
        <dbReference type="EMBL" id="OQA52157.1"/>
    </source>
</evidence>
<keyword evidence="1" id="KW-0812">Transmembrane</keyword>
<comment type="caution">
    <text evidence="2">The sequence shown here is derived from an EMBL/GenBank/DDBJ whole genome shotgun (WGS) entry which is preliminary data.</text>
</comment>
<keyword evidence="1" id="KW-0472">Membrane</keyword>
<dbReference type="AlphaFoldDB" id="A0A1V5SCE1"/>
<dbReference type="EMBL" id="MWBO01000043">
    <property type="protein sequence ID" value="OQA52157.1"/>
    <property type="molecule type" value="Genomic_DNA"/>
</dbReference>
<feature type="transmembrane region" description="Helical" evidence="1">
    <location>
        <begin position="149"/>
        <end position="169"/>
    </location>
</feature>
<proteinExistence type="predicted"/>
<reference evidence="2" key="1">
    <citation type="submission" date="2017-02" db="EMBL/GenBank/DDBJ databases">
        <title>Delving into the versatile metabolic prowess of the omnipresent phylum Bacteroidetes.</title>
        <authorList>
            <person name="Nobu M.K."/>
            <person name="Mei R."/>
            <person name="Narihiro T."/>
            <person name="Kuroda K."/>
            <person name="Liu W.-T."/>
        </authorList>
    </citation>
    <scope>NUCLEOTIDE SEQUENCE</scope>
    <source>
        <strain evidence="2">ADurb.Bin280</strain>
    </source>
</reference>